<dbReference type="EMBL" id="JAQOWY010000462">
    <property type="protein sequence ID" value="KAK1841711.1"/>
    <property type="molecule type" value="Genomic_DNA"/>
</dbReference>
<name>A0AAD9EEA9_9PEZI</name>
<gene>
    <name evidence="1" type="ORF">CCHR01_15673</name>
</gene>
<evidence type="ECO:0000313" key="1">
    <source>
        <dbReference type="EMBL" id="KAK1841711.1"/>
    </source>
</evidence>
<evidence type="ECO:0000313" key="2">
    <source>
        <dbReference type="Proteomes" id="UP001243330"/>
    </source>
</evidence>
<dbReference type="AlphaFoldDB" id="A0AAD9EEA9"/>
<keyword evidence="2" id="KW-1185">Reference proteome</keyword>
<protein>
    <submittedName>
        <fullName evidence="1">Uncharacterized protein</fullName>
    </submittedName>
</protein>
<proteinExistence type="predicted"/>
<sequence>MRTTETNGAGVVNGELLSIDIRQDTTLASLSTASSQDAEGPSPIVHGKCLLSCKHACVGEPPHHNCKPSTPQSLL</sequence>
<accession>A0AAD9EEA9</accession>
<organism evidence="1 2">
    <name type="scientific">Colletotrichum chrysophilum</name>
    <dbReference type="NCBI Taxonomy" id="1836956"/>
    <lineage>
        <taxon>Eukaryota</taxon>
        <taxon>Fungi</taxon>
        <taxon>Dikarya</taxon>
        <taxon>Ascomycota</taxon>
        <taxon>Pezizomycotina</taxon>
        <taxon>Sordariomycetes</taxon>
        <taxon>Hypocreomycetidae</taxon>
        <taxon>Glomerellales</taxon>
        <taxon>Glomerellaceae</taxon>
        <taxon>Colletotrichum</taxon>
        <taxon>Colletotrichum gloeosporioides species complex</taxon>
    </lineage>
</organism>
<reference evidence="1" key="1">
    <citation type="submission" date="2023-01" db="EMBL/GenBank/DDBJ databases">
        <title>Colletotrichum chrysophilum M932 genome sequence.</title>
        <authorList>
            <person name="Baroncelli R."/>
        </authorList>
    </citation>
    <scope>NUCLEOTIDE SEQUENCE</scope>
    <source>
        <strain evidence="1">M932</strain>
    </source>
</reference>
<comment type="caution">
    <text evidence="1">The sequence shown here is derived from an EMBL/GenBank/DDBJ whole genome shotgun (WGS) entry which is preliminary data.</text>
</comment>
<dbReference type="Proteomes" id="UP001243330">
    <property type="component" value="Unassembled WGS sequence"/>
</dbReference>